<accession>A0A8H4LE91</accession>
<comment type="similarity">
    <text evidence="3">Belongs to the short-chain dehydrogenases/reductases (SDR) family.</text>
</comment>
<dbReference type="EMBL" id="JAADYS010000662">
    <property type="protein sequence ID" value="KAF4468055.1"/>
    <property type="molecule type" value="Genomic_DNA"/>
</dbReference>
<evidence type="ECO:0000256" key="18">
    <source>
        <dbReference type="ARBA" id="ARBA00055743"/>
    </source>
</evidence>
<evidence type="ECO:0000256" key="1">
    <source>
        <dbReference type="ARBA" id="ARBA00004275"/>
    </source>
</evidence>
<keyword evidence="7" id="KW-0677">Repeat</keyword>
<dbReference type="PROSITE" id="PS00061">
    <property type="entry name" value="ADH_SHORT"/>
    <property type="match status" value="2"/>
</dbReference>
<dbReference type="EC" id="4.2.1.119" evidence="6"/>
<dbReference type="PANTHER" id="PTHR45024:SF2">
    <property type="entry name" value="SCP2 DOMAIN-CONTAINING PROTEIN"/>
    <property type="match status" value="1"/>
</dbReference>
<dbReference type="Pfam" id="PF01575">
    <property type="entry name" value="MaoC_dehydratas"/>
    <property type="match status" value="1"/>
</dbReference>
<dbReference type="InterPro" id="IPR020904">
    <property type="entry name" value="Sc_DH/Rdtase_CS"/>
</dbReference>
<dbReference type="PRINTS" id="PR00081">
    <property type="entry name" value="GDHRDH"/>
</dbReference>
<keyword evidence="14" id="KW-0456">Lyase</keyword>
<protein>
    <recommendedName>
        <fullName evidence="19">Peroxisomal hydratase-dehydrogenase-epimerase</fullName>
        <ecNumber evidence="5">1.1.1.n12</ecNumber>
        <ecNumber evidence="6">4.2.1.119</ecNumber>
    </recommendedName>
    <alternativeName>
        <fullName evidence="20">Multifunctional beta-oxidation protein</fullName>
    </alternativeName>
</protein>
<comment type="catalytic activity">
    <reaction evidence="17">
        <text>a (3R)-3-hydroxyacyl-CoA + NAD(+) = a 3-oxoacyl-CoA + NADH + H(+)</text>
        <dbReference type="Rhea" id="RHEA:32711"/>
        <dbReference type="ChEBI" id="CHEBI:15378"/>
        <dbReference type="ChEBI" id="CHEBI:57319"/>
        <dbReference type="ChEBI" id="CHEBI:57540"/>
        <dbReference type="ChEBI" id="CHEBI:57945"/>
        <dbReference type="ChEBI" id="CHEBI:90726"/>
        <dbReference type="EC" id="1.1.1.n12"/>
    </reaction>
</comment>
<evidence type="ECO:0000256" key="15">
    <source>
        <dbReference type="ARBA" id="ARBA00023268"/>
    </source>
</evidence>
<dbReference type="Proteomes" id="UP000554235">
    <property type="component" value="Unassembled WGS sequence"/>
</dbReference>
<reference evidence="22 23" key="1">
    <citation type="submission" date="2020-01" db="EMBL/GenBank/DDBJ databases">
        <title>Identification and distribution of gene clusters putatively required for synthesis of sphingolipid metabolism inhibitors in phylogenetically diverse species of the filamentous fungus Fusarium.</title>
        <authorList>
            <person name="Kim H.-S."/>
            <person name="Busman M."/>
            <person name="Brown D.W."/>
            <person name="Divon H."/>
            <person name="Uhlig S."/>
            <person name="Proctor R.H."/>
        </authorList>
    </citation>
    <scope>NUCLEOTIDE SEQUENCE [LARGE SCALE GENOMIC DNA]</scope>
    <source>
        <strain evidence="22 23">NRRL 20459</strain>
    </source>
</reference>
<dbReference type="FunFam" id="3.40.50.720:FF:000185">
    <property type="entry name" value="peroxisomal multifunctional enzyme type 2"/>
    <property type="match status" value="1"/>
</dbReference>
<keyword evidence="11" id="KW-0443">Lipid metabolism</keyword>
<dbReference type="PRINTS" id="PR00080">
    <property type="entry name" value="SDRFAMILY"/>
</dbReference>
<dbReference type="GO" id="GO:0018812">
    <property type="term" value="F:3-hydroxyacyl-CoA dehydratase activity"/>
    <property type="evidence" value="ECO:0007669"/>
    <property type="project" value="UniProtKB-EC"/>
</dbReference>
<dbReference type="GO" id="GO:0005777">
    <property type="term" value="C:peroxisome"/>
    <property type="evidence" value="ECO:0007669"/>
    <property type="project" value="UniProtKB-SubCell"/>
</dbReference>
<evidence type="ECO:0000256" key="20">
    <source>
        <dbReference type="ARBA" id="ARBA00081853"/>
    </source>
</evidence>
<keyword evidence="9" id="KW-0521">NADP</keyword>
<dbReference type="InterPro" id="IPR002539">
    <property type="entry name" value="MaoC-like_dom"/>
</dbReference>
<dbReference type="EC" id="1.1.1.n12" evidence="5"/>
<dbReference type="SMART" id="SM00822">
    <property type="entry name" value="PKS_KR"/>
    <property type="match status" value="1"/>
</dbReference>
<feature type="domain" description="Ketoreductase" evidence="21">
    <location>
        <begin position="8"/>
        <end position="196"/>
    </location>
</feature>
<comment type="catalytic activity">
    <reaction evidence="16">
        <text>a (3R)-3-hydroxyacyl-CoA = a (2E)-enoyl-CoA + H2O</text>
        <dbReference type="Rhea" id="RHEA:26526"/>
        <dbReference type="ChEBI" id="CHEBI:15377"/>
        <dbReference type="ChEBI" id="CHEBI:57319"/>
        <dbReference type="ChEBI" id="CHEBI:58856"/>
        <dbReference type="EC" id="4.2.1.119"/>
    </reaction>
</comment>
<dbReference type="Gene3D" id="3.40.50.720">
    <property type="entry name" value="NAD(P)-binding Rossmann-like Domain"/>
    <property type="match status" value="2"/>
</dbReference>
<keyword evidence="12" id="KW-0576">Peroxisome</keyword>
<gene>
    <name evidence="22" type="ORF">FALBO_5063</name>
</gene>
<dbReference type="Gene3D" id="3.10.129.10">
    <property type="entry name" value="Hotdog Thioesterase"/>
    <property type="match status" value="1"/>
</dbReference>
<keyword evidence="8" id="KW-0276">Fatty acid metabolism</keyword>
<evidence type="ECO:0000313" key="22">
    <source>
        <dbReference type="EMBL" id="KAF4468055.1"/>
    </source>
</evidence>
<keyword evidence="23" id="KW-1185">Reference proteome</keyword>
<dbReference type="CDD" id="cd03448">
    <property type="entry name" value="HDE_HSD"/>
    <property type="match status" value="1"/>
</dbReference>
<dbReference type="Pfam" id="PF00106">
    <property type="entry name" value="adh_short"/>
    <property type="match status" value="2"/>
</dbReference>
<keyword evidence="13" id="KW-0413">Isomerase</keyword>
<dbReference type="UniPathway" id="UPA00659"/>
<dbReference type="PANTHER" id="PTHR45024">
    <property type="entry name" value="DEHYDROGENASES, SHORT CHAIN"/>
    <property type="match status" value="1"/>
</dbReference>
<comment type="subunit">
    <text evidence="4">Monomer.</text>
</comment>
<evidence type="ECO:0000259" key="21">
    <source>
        <dbReference type="SMART" id="SM00822"/>
    </source>
</evidence>
<dbReference type="AlphaFoldDB" id="A0A8H4LE91"/>
<evidence type="ECO:0000256" key="6">
    <source>
        <dbReference type="ARBA" id="ARBA00013156"/>
    </source>
</evidence>
<name>A0A8H4LE91_9HYPO</name>
<evidence type="ECO:0000313" key="23">
    <source>
        <dbReference type="Proteomes" id="UP000554235"/>
    </source>
</evidence>
<dbReference type="InterPro" id="IPR029069">
    <property type="entry name" value="HotDog_dom_sf"/>
</dbReference>
<dbReference type="InterPro" id="IPR054357">
    <property type="entry name" value="MFE-2_N"/>
</dbReference>
<evidence type="ECO:0000256" key="14">
    <source>
        <dbReference type="ARBA" id="ARBA00023239"/>
    </source>
</evidence>
<evidence type="ECO:0000256" key="8">
    <source>
        <dbReference type="ARBA" id="ARBA00022832"/>
    </source>
</evidence>
<keyword evidence="10" id="KW-0560">Oxidoreductase</keyword>
<evidence type="ECO:0000256" key="5">
    <source>
        <dbReference type="ARBA" id="ARBA00012456"/>
    </source>
</evidence>
<evidence type="ECO:0000256" key="11">
    <source>
        <dbReference type="ARBA" id="ARBA00023098"/>
    </source>
</evidence>
<evidence type="ECO:0000256" key="9">
    <source>
        <dbReference type="ARBA" id="ARBA00022857"/>
    </source>
</evidence>
<evidence type="ECO:0000256" key="17">
    <source>
        <dbReference type="ARBA" id="ARBA00052025"/>
    </source>
</evidence>
<evidence type="ECO:0000256" key="2">
    <source>
        <dbReference type="ARBA" id="ARBA00005005"/>
    </source>
</evidence>
<evidence type="ECO:0000256" key="16">
    <source>
        <dbReference type="ARBA" id="ARBA00029334"/>
    </source>
</evidence>
<dbReference type="InterPro" id="IPR002347">
    <property type="entry name" value="SDR_fam"/>
</dbReference>
<dbReference type="InterPro" id="IPR036291">
    <property type="entry name" value="NAD(P)-bd_dom_sf"/>
</dbReference>
<dbReference type="GO" id="GO:0016491">
    <property type="term" value="F:oxidoreductase activity"/>
    <property type="evidence" value="ECO:0007669"/>
    <property type="project" value="UniProtKB-KW"/>
</dbReference>
<evidence type="ECO:0000256" key="7">
    <source>
        <dbReference type="ARBA" id="ARBA00022737"/>
    </source>
</evidence>
<evidence type="ECO:0000256" key="3">
    <source>
        <dbReference type="ARBA" id="ARBA00006484"/>
    </source>
</evidence>
<evidence type="ECO:0000256" key="13">
    <source>
        <dbReference type="ARBA" id="ARBA00023235"/>
    </source>
</evidence>
<comment type="subcellular location">
    <subcellularLocation>
        <location evidence="1">Peroxisome</location>
    </subcellularLocation>
</comment>
<comment type="function">
    <text evidence="18">Second trifunctional enzyme acting on the beta-oxidation pathway for fatty acids, possessing hydratase-dehydrogenase-epimerase activities. Converts trans-2-enoyl-CoA via D-3-hydroxyacyl-CoA to 3-ketoacyl-CoA.</text>
</comment>
<dbReference type="SUPFAM" id="SSF51735">
    <property type="entry name" value="NAD(P)-binding Rossmann-fold domains"/>
    <property type="match status" value="2"/>
</dbReference>
<dbReference type="Pfam" id="PF22622">
    <property type="entry name" value="MFE-2_hydrat-2_N"/>
    <property type="match status" value="1"/>
</dbReference>
<keyword evidence="15" id="KW-0511">Multifunctional enzyme</keyword>
<dbReference type="CDD" id="cd05353">
    <property type="entry name" value="hydroxyacyl-CoA-like_DH_SDR_c-like"/>
    <property type="match status" value="2"/>
</dbReference>
<evidence type="ECO:0000256" key="4">
    <source>
        <dbReference type="ARBA" id="ARBA00011245"/>
    </source>
</evidence>
<comment type="caution">
    <text evidence="22">The sequence shown here is derived from an EMBL/GenBank/DDBJ whole genome shotgun (WGS) entry which is preliminary data.</text>
</comment>
<evidence type="ECO:0000256" key="12">
    <source>
        <dbReference type="ARBA" id="ARBA00023140"/>
    </source>
</evidence>
<dbReference type="SUPFAM" id="SSF54637">
    <property type="entry name" value="Thioesterase/thiol ester dehydrase-isomerase"/>
    <property type="match status" value="2"/>
</dbReference>
<comment type="pathway">
    <text evidence="2">Lipid metabolism; fatty acid beta-oxidation.</text>
</comment>
<dbReference type="OrthoDB" id="3592703at2759"/>
<dbReference type="GO" id="GO:0016853">
    <property type="term" value="F:isomerase activity"/>
    <property type="evidence" value="ECO:0007669"/>
    <property type="project" value="UniProtKB-KW"/>
</dbReference>
<organism evidence="22 23">
    <name type="scientific">Fusarium albosuccineum</name>
    <dbReference type="NCBI Taxonomy" id="1237068"/>
    <lineage>
        <taxon>Eukaryota</taxon>
        <taxon>Fungi</taxon>
        <taxon>Dikarya</taxon>
        <taxon>Ascomycota</taxon>
        <taxon>Pezizomycotina</taxon>
        <taxon>Sordariomycetes</taxon>
        <taxon>Hypocreomycetidae</taxon>
        <taxon>Hypocreales</taxon>
        <taxon>Nectriaceae</taxon>
        <taxon>Fusarium</taxon>
        <taxon>Fusarium decemcellulare species complex</taxon>
    </lineage>
</organism>
<dbReference type="GO" id="GO:0006635">
    <property type="term" value="P:fatty acid beta-oxidation"/>
    <property type="evidence" value="ECO:0007669"/>
    <property type="project" value="UniProtKB-UniPathway"/>
</dbReference>
<evidence type="ECO:0000256" key="19">
    <source>
        <dbReference type="ARBA" id="ARBA00073871"/>
    </source>
</evidence>
<evidence type="ECO:0000256" key="10">
    <source>
        <dbReference type="ARBA" id="ARBA00023002"/>
    </source>
</evidence>
<sequence>MTLRYDDQVVVVTGAGSGLGKAYAKFFASRGASVVVNDLGASLKGQGNSTRAADEVVREIIDEGGRAVANYDSVEQGDRIIDTALNEFGRVDVLINNAGILRDVSFKNMTDQEWDAIYSVHVRGAYKTTRAAWPHFRKQKYGRVILTSSAAGIYGNFGQCNYSAAKSAMIGFGESLAKEGIKYNIRTNIIAPVAASRMTATVMPPDLLEHLTPDWVVPLVAVLAHPKNDFENGSIFEVGGGHLSRLRWERAKGALLKCDDTLSPGAVLAAWAGVEDFSTPEHPSTASDMVTKLKEAQLQPPNHPGQEIRFDGRVAVVTGGGAGLGRAYCLLLAKLGASVLVNDLVNPEKVAQEIRDLGGVAVPYASSVEAGDQVIKAAIDHFGRVDILINNAGILRDKSFQNMTDKMWDDINNVHMRGTYKCTKAAYPYMIQQKYGRIINTASTSGIYGNYGQTNYAAAKTAIIGFSRALAIEGRKYNIKVNCIAPSAGTQLTQGVLSEEVVRTRKPDYVAPFVVLLSSDKAPPTATGQLFEVGCGWQGRIRWQRSDGVDFTLNEKLTPEKVLESWKEITSFTPGKASYPEATADSRGRIIRNIERASATSQQSTGTDGYLAAIARAKTAKGEESTISFTDKDVILYNLSLGATATQMPLVFEQNEDFHVLPTFGVIPGTTASRPFKLEDLVPNFSFKRLLHGEHFLEIRKYPIPTSGALVSQTSLVDVLDKGKASIAIIGTVTKDAATGEDVFYNEFSLFLRGAGGFGGPATRAVGSDASAVYHMPDRSPDRVVEEKTSKDQAALYRLNGDRNPLHIDSVASQAGGFETPILHGLCTFGISAKHVTTTFGPIKNIKTRFTGVVVSGQTLATEMWKNGKVVRFQTRVKETGKVCIAGGGAVLLDTYEAHL</sequence>
<proteinExistence type="inferred from homology"/>
<dbReference type="FunFam" id="3.40.50.720:FF:000410">
    <property type="entry name" value="Peroxisomal multifunctional beta-oxidation protein"/>
    <property type="match status" value="1"/>
</dbReference>
<dbReference type="InterPro" id="IPR051687">
    <property type="entry name" value="Peroxisomal_Beta-Oxidation"/>
</dbReference>
<dbReference type="InterPro" id="IPR057326">
    <property type="entry name" value="KR_dom"/>
</dbReference>